<dbReference type="Gene3D" id="1.10.287.1490">
    <property type="match status" value="2"/>
</dbReference>
<sequence>MDVLMGALCLATAVVLSFIIYMILSQFNVKEDSYDEAKANRRKIIKQGRLEGNKGNIKKLKRSQKDVKEKKDMQKIAEVVVEEQHPKEENKKKIMKDTDGPVEPKEIAAVSLTNNASMPSTTLTSCPPPSNAPVKQSKKKRQIIILNQIKNEKEAISVNLLISLIQKSEISRSEIQMLIDALLNKQQEDVSEWLKGRQDPIVKIKKQLMDTEKALTNEKEISVGLQAKLKSLSSDLLNERGLARSSKEQIAGLQGELRSMIQKWQTLAEEKQTLHVNVQQVQQQLNEAQNKLKEKDEQIISHRMAVEESHENILALQSKVSQLRAKLDDNVRVIEEYQKVQRAYKELQAELNTKDRAVTDANGEIEQLLVNNKHLYQQNEQLSKQNDQLSSQVNSLCQEVNSLREKTESLANMNTENWGNGYSSNNTLENLAEIESRLEEKTKQVEEMATELEVTRIKLNELNLNLSRNKSEHNKTQSSLDTASNEIKLLKDIIESLNSRNQNEDTVEQLKNNINEKNKEIAVLREEIKICKERNNSLQHKNWKIAEALTNAEKTLQNNIKNEQNSVATSESNIEKIHETILRLVKTLSPHLSLDDNKCDIDVCLTYLEEAILSKSLNGTDDSKSLQETQQEIDRLQTLVITYKRIIIDTEKVLNQLQIHIEHEEAKWKSKVTSLEDELMQLRNSQ</sequence>
<feature type="coiled-coil region" evidence="1">
    <location>
        <begin position="626"/>
        <end position="685"/>
    </location>
</feature>
<dbReference type="GO" id="GO:0005789">
    <property type="term" value="C:endoplasmic reticulum membrane"/>
    <property type="evidence" value="ECO:0007669"/>
    <property type="project" value="TreeGrafter"/>
</dbReference>
<dbReference type="PANTHER" id="PTHR18939:SF4">
    <property type="entry name" value="RIBOSOME-BINDING PROTEIN 1"/>
    <property type="match status" value="1"/>
</dbReference>
<dbReference type="AlphaFoldDB" id="A0A224X8I7"/>
<evidence type="ECO:0000313" key="3">
    <source>
        <dbReference type="EMBL" id="JAW08687.1"/>
    </source>
</evidence>
<protein>
    <submittedName>
        <fullName evidence="3">Putative ribosome-binding protein 1-like isoform x5</fullName>
    </submittedName>
</protein>
<keyword evidence="1" id="KW-0175">Coiled coil</keyword>
<reference evidence="3" key="1">
    <citation type="journal article" date="2018" name="PLoS Negl. Trop. Dis.">
        <title>An insight into the salivary gland and fat body transcriptome of Panstrongylus lignarius (Hemiptera: Heteroptera), the main vector of Chagas disease in Peru.</title>
        <authorList>
            <person name="Nevoa J.C."/>
            <person name="Mendes M.T."/>
            <person name="da Silva M.V."/>
            <person name="Soares S.C."/>
            <person name="Oliveira C.J.F."/>
            <person name="Ribeiro J.M.C."/>
        </authorList>
    </citation>
    <scope>NUCLEOTIDE SEQUENCE</scope>
</reference>
<feature type="coiled-coil region" evidence="1">
    <location>
        <begin position="271"/>
        <end position="566"/>
    </location>
</feature>
<proteinExistence type="predicted"/>
<dbReference type="PANTHER" id="PTHR18939">
    <property type="entry name" value="RIBOSOME BINDING PROTEIN-1"/>
    <property type="match status" value="1"/>
</dbReference>
<evidence type="ECO:0000256" key="1">
    <source>
        <dbReference type="SAM" id="Coils"/>
    </source>
</evidence>
<organism evidence="3">
    <name type="scientific">Panstrongylus lignarius</name>
    <dbReference type="NCBI Taxonomy" id="156445"/>
    <lineage>
        <taxon>Eukaryota</taxon>
        <taxon>Metazoa</taxon>
        <taxon>Ecdysozoa</taxon>
        <taxon>Arthropoda</taxon>
        <taxon>Hexapoda</taxon>
        <taxon>Insecta</taxon>
        <taxon>Pterygota</taxon>
        <taxon>Neoptera</taxon>
        <taxon>Paraneoptera</taxon>
        <taxon>Hemiptera</taxon>
        <taxon>Heteroptera</taxon>
        <taxon>Panheteroptera</taxon>
        <taxon>Cimicomorpha</taxon>
        <taxon>Reduviidae</taxon>
        <taxon>Triatominae</taxon>
        <taxon>Panstrongylus</taxon>
    </lineage>
</organism>
<accession>A0A224X8I7</accession>
<dbReference type="InterPro" id="IPR040248">
    <property type="entry name" value="RRBP1"/>
</dbReference>
<feature type="region of interest" description="Disordered" evidence="2">
    <location>
        <begin position="113"/>
        <end position="136"/>
    </location>
</feature>
<evidence type="ECO:0000256" key="2">
    <source>
        <dbReference type="SAM" id="MobiDB-lite"/>
    </source>
</evidence>
<dbReference type="EMBL" id="GFTR01007739">
    <property type="protein sequence ID" value="JAW08687.1"/>
    <property type="molecule type" value="Transcribed_RNA"/>
</dbReference>
<name>A0A224X8I7_9HEMI</name>